<dbReference type="GO" id="GO:0001228">
    <property type="term" value="F:DNA-binding transcription activator activity, RNA polymerase II-specific"/>
    <property type="evidence" value="ECO:0007669"/>
    <property type="project" value="TreeGrafter"/>
</dbReference>
<sequence>MMGEMSLSRRSHPKSRQGCKICKSRKVKCDETRPACRNCVKHNVECDFLTTHTPRPSPSLSNGFGGLNMADLELLHNYSTTTCISFSESDIMREYYRINVVQMAFRNEYIMRTLLAISALHIAHHRKQSFDYYVSLAMAHHQAASRTAMELMTNITSENAPMLFLFSNLTMFFGM</sequence>
<keyword evidence="4" id="KW-1185">Reference proteome</keyword>
<feature type="domain" description="Zn(2)-C6 fungal-type" evidence="2">
    <location>
        <begin position="18"/>
        <end position="48"/>
    </location>
</feature>
<dbReference type="GeneID" id="70131903"/>
<evidence type="ECO:0000259" key="2">
    <source>
        <dbReference type="PROSITE" id="PS50048"/>
    </source>
</evidence>
<evidence type="ECO:0000256" key="1">
    <source>
        <dbReference type="ARBA" id="ARBA00023242"/>
    </source>
</evidence>
<dbReference type="InterPro" id="IPR053157">
    <property type="entry name" value="Sterol_Uptake_Regulator"/>
</dbReference>
<dbReference type="PANTHER" id="PTHR47784">
    <property type="entry name" value="STEROL UPTAKE CONTROL PROTEIN 2"/>
    <property type="match status" value="1"/>
</dbReference>
<dbReference type="PROSITE" id="PS50048">
    <property type="entry name" value="ZN2_CY6_FUNGAL_2"/>
    <property type="match status" value="1"/>
</dbReference>
<name>A0A9P8UJ28_9PEZI</name>
<dbReference type="Gene3D" id="4.10.240.10">
    <property type="entry name" value="Zn(2)-C6 fungal-type DNA-binding domain"/>
    <property type="match status" value="1"/>
</dbReference>
<accession>A0A9P8UJ28</accession>
<proteinExistence type="predicted"/>
<evidence type="ECO:0000313" key="4">
    <source>
        <dbReference type="Proteomes" id="UP000758603"/>
    </source>
</evidence>
<gene>
    <name evidence="3" type="ORF">BKA67DRAFT_568053</name>
</gene>
<dbReference type="PANTHER" id="PTHR47784:SF5">
    <property type="entry name" value="STEROL UPTAKE CONTROL PROTEIN 2"/>
    <property type="match status" value="1"/>
</dbReference>
<dbReference type="InterPro" id="IPR001138">
    <property type="entry name" value="Zn2Cys6_DnaBD"/>
</dbReference>
<comment type="caution">
    <text evidence="3">The sequence shown here is derived from an EMBL/GenBank/DDBJ whole genome shotgun (WGS) entry which is preliminary data.</text>
</comment>
<dbReference type="SUPFAM" id="SSF57701">
    <property type="entry name" value="Zn2/Cys6 DNA-binding domain"/>
    <property type="match status" value="1"/>
</dbReference>
<dbReference type="RefSeq" id="XP_045957225.1">
    <property type="nucleotide sequence ID" value="XM_046103011.1"/>
</dbReference>
<dbReference type="PROSITE" id="PS00463">
    <property type="entry name" value="ZN2_CY6_FUNGAL_1"/>
    <property type="match status" value="1"/>
</dbReference>
<dbReference type="Proteomes" id="UP000758603">
    <property type="component" value="Unassembled WGS sequence"/>
</dbReference>
<dbReference type="Pfam" id="PF11951">
    <property type="entry name" value="Fungal_trans_2"/>
    <property type="match status" value="1"/>
</dbReference>
<dbReference type="Pfam" id="PF00172">
    <property type="entry name" value="Zn_clus"/>
    <property type="match status" value="1"/>
</dbReference>
<dbReference type="CDD" id="cd00067">
    <property type="entry name" value="GAL4"/>
    <property type="match status" value="1"/>
</dbReference>
<organism evidence="3 4">
    <name type="scientific">Truncatella angustata</name>
    <dbReference type="NCBI Taxonomy" id="152316"/>
    <lineage>
        <taxon>Eukaryota</taxon>
        <taxon>Fungi</taxon>
        <taxon>Dikarya</taxon>
        <taxon>Ascomycota</taxon>
        <taxon>Pezizomycotina</taxon>
        <taxon>Sordariomycetes</taxon>
        <taxon>Xylariomycetidae</taxon>
        <taxon>Amphisphaeriales</taxon>
        <taxon>Sporocadaceae</taxon>
        <taxon>Truncatella</taxon>
    </lineage>
</organism>
<dbReference type="InterPro" id="IPR036864">
    <property type="entry name" value="Zn2-C6_fun-type_DNA-bd_sf"/>
</dbReference>
<dbReference type="EMBL" id="JAGPXC010000005">
    <property type="protein sequence ID" value="KAH6652948.1"/>
    <property type="molecule type" value="Genomic_DNA"/>
</dbReference>
<dbReference type="AlphaFoldDB" id="A0A9P8UJ28"/>
<dbReference type="GO" id="GO:0008270">
    <property type="term" value="F:zinc ion binding"/>
    <property type="evidence" value="ECO:0007669"/>
    <property type="project" value="InterPro"/>
</dbReference>
<keyword evidence="1" id="KW-0539">Nucleus</keyword>
<dbReference type="SMART" id="SM00066">
    <property type="entry name" value="GAL4"/>
    <property type="match status" value="1"/>
</dbReference>
<evidence type="ECO:0000313" key="3">
    <source>
        <dbReference type="EMBL" id="KAH6652948.1"/>
    </source>
</evidence>
<dbReference type="InterPro" id="IPR021858">
    <property type="entry name" value="Fun_TF"/>
</dbReference>
<dbReference type="OrthoDB" id="3546279at2759"/>
<protein>
    <recommendedName>
        <fullName evidence="2">Zn(2)-C6 fungal-type domain-containing protein</fullName>
    </recommendedName>
</protein>
<reference evidence="3" key="1">
    <citation type="journal article" date="2021" name="Nat. Commun.">
        <title>Genetic determinants of endophytism in the Arabidopsis root mycobiome.</title>
        <authorList>
            <person name="Mesny F."/>
            <person name="Miyauchi S."/>
            <person name="Thiergart T."/>
            <person name="Pickel B."/>
            <person name="Atanasova L."/>
            <person name="Karlsson M."/>
            <person name="Huettel B."/>
            <person name="Barry K.W."/>
            <person name="Haridas S."/>
            <person name="Chen C."/>
            <person name="Bauer D."/>
            <person name="Andreopoulos W."/>
            <person name="Pangilinan J."/>
            <person name="LaButti K."/>
            <person name="Riley R."/>
            <person name="Lipzen A."/>
            <person name="Clum A."/>
            <person name="Drula E."/>
            <person name="Henrissat B."/>
            <person name="Kohler A."/>
            <person name="Grigoriev I.V."/>
            <person name="Martin F.M."/>
            <person name="Hacquard S."/>
        </authorList>
    </citation>
    <scope>NUCLEOTIDE SEQUENCE</scope>
    <source>
        <strain evidence="3">MPI-SDFR-AT-0073</strain>
    </source>
</reference>
<dbReference type="PRINTS" id="PR00755">
    <property type="entry name" value="AFLATOXINBRP"/>
</dbReference>